<feature type="domain" description="HAMP" evidence="10">
    <location>
        <begin position="287"/>
        <end position="339"/>
    </location>
</feature>
<dbReference type="GO" id="GO:0005886">
    <property type="term" value="C:plasma membrane"/>
    <property type="evidence" value="ECO:0007669"/>
    <property type="project" value="UniProtKB-SubCell"/>
</dbReference>
<feature type="transmembrane region" description="Helical" evidence="8">
    <location>
        <begin position="99"/>
        <end position="117"/>
    </location>
</feature>
<dbReference type="InterPro" id="IPR003660">
    <property type="entry name" value="HAMP_dom"/>
</dbReference>
<keyword evidence="5 8" id="KW-1133">Transmembrane helix</keyword>
<evidence type="ECO:0000313" key="12">
    <source>
        <dbReference type="Proteomes" id="UP000466794"/>
    </source>
</evidence>
<evidence type="ECO:0000256" key="2">
    <source>
        <dbReference type="ARBA" id="ARBA00005381"/>
    </source>
</evidence>
<dbReference type="InterPro" id="IPR050697">
    <property type="entry name" value="Adenylyl/Guanylyl_Cyclase_3/4"/>
</dbReference>
<dbReference type="PROSITE" id="PS50885">
    <property type="entry name" value="HAMP"/>
    <property type="match status" value="1"/>
</dbReference>
<evidence type="ECO:0000256" key="7">
    <source>
        <dbReference type="SAM" id="MobiDB-lite"/>
    </source>
</evidence>
<feature type="region of interest" description="Disordered" evidence="7">
    <location>
        <begin position="1"/>
        <end position="21"/>
    </location>
</feature>
<keyword evidence="3" id="KW-1003">Cell membrane</keyword>
<comment type="caution">
    <text evidence="11">The sequence shown here is derived from an EMBL/GenBank/DDBJ whole genome shotgun (WGS) entry which is preliminary data.</text>
</comment>
<evidence type="ECO:0000256" key="4">
    <source>
        <dbReference type="ARBA" id="ARBA00022692"/>
    </source>
</evidence>
<evidence type="ECO:0000256" key="1">
    <source>
        <dbReference type="ARBA" id="ARBA00004651"/>
    </source>
</evidence>
<evidence type="ECO:0000256" key="6">
    <source>
        <dbReference type="ARBA" id="ARBA00023136"/>
    </source>
</evidence>
<evidence type="ECO:0000259" key="10">
    <source>
        <dbReference type="PROSITE" id="PS50885"/>
    </source>
</evidence>
<dbReference type="Pfam" id="PF00672">
    <property type="entry name" value="HAMP"/>
    <property type="match status" value="1"/>
</dbReference>
<feature type="domain" description="Guanylate cyclase" evidence="9">
    <location>
        <begin position="371"/>
        <end position="498"/>
    </location>
</feature>
<evidence type="ECO:0000256" key="3">
    <source>
        <dbReference type="ARBA" id="ARBA00022475"/>
    </source>
</evidence>
<dbReference type="EMBL" id="WRPP01000001">
    <property type="protein sequence ID" value="MVU77171.1"/>
    <property type="molecule type" value="Genomic_DNA"/>
</dbReference>
<feature type="transmembrane region" description="Helical" evidence="8">
    <location>
        <begin position="263"/>
        <end position="286"/>
    </location>
</feature>
<dbReference type="SMART" id="SM00304">
    <property type="entry name" value="HAMP"/>
    <property type="match status" value="1"/>
</dbReference>
<feature type="compositionally biased region" description="Basic residues" evidence="7">
    <location>
        <begin position="1"/>
        <end position="12"/>
    </location>
</feature>
<dbReference type="GO" id="GO:0035556">
    <property type="term" value="P:intracellular signal transduction"/>
    <property type="evidence" value="ECO:0007669"/>
    <property type="project" value="InterPro"/>
</dbReference>
<evidence type="ECO:0000259" key="9">
    <source>
        <dbReference type="PROSITE" id="PS50125"/>
    </source>
</evidence>
<keyword evidence="6 8" id="KW-0472">Membrane</keyword>
<dbReference type="CDD" id="cd07302">
    <property type="entry name" value="CHD"/>
    <property type="match status" value="1"/>
</dbReference>
<dbReference type="PANTHER" id="PTHR43081:SF17">
    <property type="entry name" value="BLL5647 PROTEIN"/>
    <property type="match status" value="1"/>
</dbReference>
<keyword evidence="12" id="KW-1185">Reference proteome</keyword>
<feature type="transmembrane region" description="Helical" evidence="8">
    <location>
        <begin position="69"/>
        <end position="87"/>
    </location>
</feature>
<dbReference type="SUPFAM" id="SSF158472">
    <property type="entry name" value="HAMP domain-like"/>
    <property type="match status" value="1"/>
</dbReference>
<dbReference type="Proteomes" id="UP000466794">
    <property type="component" value="Unassembled WGS sequence"/>
</dbReference>
<dbReference type="GO" id="GO:0004016">
    <property type="term" value="F:adenylate cyclase activity"/>
    <property type="evidence" value="ECO:0007669"/>
    <property type="project" value="UniProtKB-ARBA"/>
</dbReference>
<feature type="transmembrane region" description="Helical" evidence="8">
    <location>
        <begin position="233"/>
        <end position="251"/>
    </location>
</feature>
<evidence type="ECO:0000313" key="11">
    <source>
        <dbReference type="EMBL" id="MVU77171.1"/>
    </source>
</evidence>
<name>A0A7K1USB5_9NOCA</name>
<gene>
    <name evidence="11" type="ORF">GPX89_07910</name>
</gene>
<dbReference type="SMART" id="SM00044">
    <property type="entry name" value="CYCc"/>
    <property type="match status" value="1"/>
</dbReference>
<organism evidence="11 12">
    <name type="scientific">Nocardia terrae</name>
    <dbReference type="NCBI Taxonomy" id="2675851"/>
    <lineage>
        <taxon>Bacteria</taxon>
        <taxon>Bacillati</taxon>
        <taxon>Actinomycetota</taxon>
        <taxon>Actinomycetes</taxon>
        <taxon>Mycobacteriales</taxon>
        <taxon>Nocardiaceae</taxon>
        <taxon>Nocardia</taxon>
    </lineage>
</organism>
<dbReference type="CDD" id="cd06225">
    <property type="entry name" value="HAMP"/>
    <property type="match status" value="1"/>
</dbReference>
<dbReference type="PROSITE" id="PS50125">
    <property type="entry name" value="GUANYLATE_CYCLASE_2"/>
    <property type="match status" value="1"/>
</dbReference>
<reference evidence="11 12" key="1">
    <citation type="submission" date="2019-12" db="EMBL/GenBank/DDBJ databases">
        <title>Nocardia sp. nov. ET3-3 isolated from soil.</title>
        <authorList>
            <person name="Kanchanasin P."/>
            <person name="Tanasupawat S."/>
            <person name="Yuki M."/>
            <person name="Kudo T."/>
        </authorList>
    </citation>
    <scope>NUCLEOTIDE SEQUENCE [LARGE SCALE GENOMIC DNA]</scope>
    <source>
        <strain evidence="11 12">ET3-3</strain>
    </source>
</reference>
<feature type="transmembrane region" description="Helical" evidence="8">
    <location>
        <begin position="157"/>
        <end position="175"/>
    </location>
</feature>
<keyword evidence="4 8" id="KW-0812">Transmembrane</keyword>
<comment type="subcellular location">
    <subcellularLocation>
        <location evidence="1">Cell membrane</location>
        <topology evidence="1">Multi-pass membrane protein</topology>
    </subcellularLocation>
</comment>
<dbReference type="Pfam" id="PF00211">
    <property type="entry name" value="Guanylate_cyc"/>
    <property type="match status" value="1"/>
</dbReference>
<comment type="similarity">
    <text evidence="2">Belongs to the adenylyl cyclase class-3 family.</text>
</comment>
<dbReference type="SUPFAM" id="SSF55073">
    <property type="entry name" value="Nucleotide cyclase"/>
    <property type="match status" value="1"/>
</dbReference>
<dbReference type="AlphaFoldDB" id="A0A7K1USB5"/>
<protein>
    <submittedName>
        <fullName evidence="11">HAMP domain-containing protein</fullName>
    </submittedName>
</protein>
<dbReference type="GO" id="GO:0006171">
    <property type="term" value="P:cAMP biosynthetic process"/>
    <property type="evidence" value="ECO:0007669"/>
    <property type="project" value="TreeGrafter"/>
</dbReference>
<proteinExistence type="inferred from homology"/>
<dbReference type="Gene3D" id="3.30.70.1230">
    <property type="entry name" value="Nucleotide cyclase"/>
    <property type="match status" value="1"/>
</dbReference>
<feature type="transmembrane region" description="Helical" evidence="8">
    <location>
        <begin position="181"/>
        <end position="204"/>
    </location>
</feature>
<dbReference type="InterPro" id="IPR001054">
    <property type="entry name" value="A/G_cyclase"/>
</dbReference>
<dbReference type="Gene3D" id="6.10.340.10">
    <property type="match status" value="1"/>
</dbReference>
<accession>A0A7K1USB5</accession>
<dbReference type="InterPro" id="IPR029787">
    <property type="entry name" value="Nucleotide_cyclase"/>
</dbReference>
<evidence type="ECO:0000256" key="5">
    <source>
        <dbReference type="ARBA" id="ARBA00022989"/>
    </source>
</evidence>
<evidence type="ECO:0000256" key="8">
    <source>
        <dbReference type="SAM" id="Phobius"/>
    </source>
</evidence>
<sequence>MRAMTARRKHTERSRAGSQRLRVSMTRPSVCAMSDAEAPMFDAGQTRFDDNPGHSREVGQVVRRARRTLLAANLAGFVLAAAQLVVYGGGPVGPSVAETAGLVAAIALYTLCAVAVVDLRGRRRVSRVTAWMPQRRSPSAAEQVAVLRVPWSTTLDVLIGWLIAVIIPLAVYTGLGYGATAVVRALVASLLSSLTASSLSFLLLEQATRPLTRLALAGNAPTEATTIGLRLRLLLAWMLTGAVPVVLLATAPTGPSARGHTAVSVASVVIACVSIAWGVAVTSAMARTLIEPVTRLRLAQHRVQDGDLSVHVPVEDAGEIGMLQAGFNHMVHGLAERQRLHDLFGRHVGIEVARAALADGVHMGGERCSASVLFIDLIGSTALAQRLEPEAMVVMLNDVFAAVVACASAEGGWVNKFEGDAALCVFGPPGDHAGHAAAALRTARALRRSLITLRQRHPDLDAGIGVSTGVVFAGNIGAADRYEYTVIGDAVNEAARLTEHAKAIPEGVLASSLTITADPAEARHWQFHRALQLRGRTAETLAYVPLTAHCAD</sequence>
<dbReference type="PANTHER" id="PTHR43081">
    <property type="entry name" value="ADENYLATE CYCLASE, TERMINAL-DIFFERENTIATION SPECIFIC-RELATED"/>
    <property type="match status" value="1"/>
</dbReference>